<evidence type="ECO:0000313" key="6">
    <source>
        <dbReference type="EMBL" id="KAF6214072.1"/>
    </source>
</evidence>
<keyword evidence="5" id="KW-0472">Membrane</keyword>
<reference evidence="6" key="1">
    <citation type="journal article" date="2021" name="Mol. Ecol. Resour.">
        <title>Apolygus lucorum genome provides insights into omnivorousness and mesophyll feeding.</title>
        <authorList>
            <person name="Liu Y."/>
            <person name="Liu H."/>
            <person name="Wang H."/>
            <person name="Huang T."/>
            <person name="Liu B."/>
            <person name="Yang B."/>
            <person name="Yin L."/>
            <person name="Li B."/>
            <person name="Zhang Y."/>
            <person name="Zhang S."/>
            <person name="Jiang F."/>
            <person name="Zhang X."/>
            <person name="Ren Y."/>
            <person name="Wang B."/>
            <person name="Wang S."/>
            <person name="Lu Y."/>
            <person name="Wu K."/>
            <person name="Fan W."/>
            <person name="Wang G."/>
        </authorList>
    </citation>
    <scope>NUCLEOTIDE SEQUENCE</scope>
    <source>
        <strain evidence="6">12Hb</strain>
    </source>
</reference>
<gene>
    <name evidence="6" type="ORF">GE061_011803</name>
</gene>
<evidence type="ECO:0000313" key="7">
    <source>
        <dbReference type="Proteomes" id="UP000466442"/>
    </source>
</evidence>
<keyword evidence="7" id="KW-1185">Reference proteome</keyword>
<dbReference type="PANTHER" id="PTHR21346:SF0">
    <property type="entry name" value="RE45833P"/>
    <property type="match status" value="1"/>
</dbReference>
<protein>
    <recommendedName>
        <fullName evidence="8">FUN14 domain-containing protein 1</fullName>
    </recommendedName>
</protein>
<name>A0A8S9XYB4_APOLU</name>
<dbReference type="InterPro" id="IPR007014">
    <property type="entry name" value="FUN14"/>
</dbReference>
<dbReference type="OrthoDB" id="163794at2759"/>
<dbReference type="GO" id="GO:0000422">
    <property type="term" value="P:autophagy of mitochondrion"/>
    <property type="evidence" value="ECO:0007669"/>
    <property type="project" value="TreeGrafter"/>
</dbReference>
<keyword evidence="3" id="KW-0812">Transmembrane</keyword>
<dbReference type="GO" id="GO:0005741">
    <property type="term" value="C:mitochondrial outer membrane"/>
    <property type="evidence" value="ECO:0007669"/>
    <property type="project" value="UniProtKB-SubCell"/>
</dbReference>
<comment type="caution">
    <text evidence="6">The sequence shown here is derived from an EMBL/GenBank/DDBJ whole genome shotgun (WGS) entry which is preliminary data.</text>
</comment>
<evidence type="ECO:0000256" key="2">
    <source>
        <dbReference type="ARBA" id="ARBA00009160"/>
    </source>
</evidence>
<evidence type="ECO:0000256" key="3">
    <source>
        <dbReference type="ARBA" id="ARBA00022692"/>
    </source>
</evidence>
<evidence type="ECO:0000256" key="4">
    <source>
        <dbReference type="ARBA" id="ARBA00022989"/>
    </source>
</evidence>
<accession>A0A8S9XYB4</accession>
<dbReference type="PANTHER" id="PTHR21346">
    <property type="entry name" value="FUN14 DOMAIN CONTAINING"/>
    <property type="match status" value="1"/>
</dbReference>
<dbReference type="Pfam" id="PF04930">
    <property type="entry name" value="FUN14"/>
    <property type="match status" value="1"/>
</dbReference>
<dbReference type="AlphaFoldDB" id="A0A8S9XYB4"/>
<keyword evidence="4" id="KW-1133">Transmembrane helix</keyword>
<evidence type="ECO:0008006" key="8">
    <source>
        <dbReference type="Google" id="ProtNLM"/>
    </source>
</evidence>
<evidence type="ECO:0000256" key="1">
    <source>
        <dbReference type="ARBA" id="ARBA00004374"/>
    </source>
</evidence>
<evidence type="ECO:0000256" key="5">
    <source>
        <dbReference type="ARBA" id="ARBA00023136"/>
    </source>
</evidence>
<dbReference type="EMBL" id="WIXP02000003">
    <property type="protein sequence ID" value="KAF6214072.1"/>
    <property type="molecule type" value="Genomic_DNA"/>
</dbReference>
<comment type="subcellular location">
    <subcellularLocation>
        <location evidence="1">Mitochondrion outer membrane</location>
        <topology evidence="1">Multi-pass membrane protein</topology>
    </subcellularLocation>
</comment>
<comment type="similarity">
    <text evidence="2">Belongs to the FUN14 family.</text>
</comment>
<organism evidence="6 7">
    <name type="scientific">Apolygus lucorum</name>
    <name type="common">Small green plant bug</name>
    <name type="synonym">Lygocoris lucorum</name>
    <dbReference type="NCBI Taxonomy" id="248454"/>
    <lineage>
        <taxon>Eukaryota</taxon>
        <taxon>Metazoa</taxon>
        <taxon>Ecdysozoa</taxon>
        <taxon>Arthropoda</taxon>
        <taxon>Hexapoda</taxon>
        <taxon>Insecta</taxon>
        <taxon>Pterygota</taxon>
        <taxon>Neoptera</taxon>
        <taxon>Paraneoptera</taxon>
        <taxon>Hemiptera</taxon>
        <taxon>Heteroptera</taxon>
        <taxon>Panheteroptera</taxon>
        <taxon>Cimicomorpha</taxon>
        <taxon>Miridae</taxon>
        <taxon>Mirini</taxon>
        <taxon>Apolygus</taxon>
    </lineage>
</organism>
<proteinExistence type="inferred from homology"/>
<dbReference type="Proteomes" id="UP000466442">
    <property type="component" value="Unassembled WGS sequence"/>
</dbReference>
<sequence>MGSIMDLVIVDDEMEPKNLKPWKELRVSMRKGNSKRRNDIKFRKSRSPDDADSISVDDLSKEAKNIIDKVIKDVGKSSATKQLVVGFASGWVSSYLMMKVGKVAAVALGGGIILLQVASHNGYVKVNWDRLYKKVEQAESVIEAKAQEKGPKILNKVQGYVDRKLDKVESVLKKKETKARSWYHRQVLGEEDYFVFKEIHVFMASFILGMATGMMSARII</sequence>